<evidence type="ECO:0000313" key="1">
    <source>
        <dbReference type="EMBL" id="KUK43617.1"/>
    </source>
</evidence>
<dbReference type="PATRIC" id="fig|301375.6.peg.879"/>
<dbReference type="Proteomes" id="UP000053961">
    <property type="component" value="Unassembled WGS sequence"/>
</dbReference>
<reference evidence="2" key="1">
    <citation type="journal article" date="2015" name="MBio">
        <title>Genome-resolved metagenomic analysis reveals roles for candidate phyla and other microbial community members in biogeochemical transformations in oil reservoirs.</title>
        <authorList>
            <person name="Hu P."/>
            <person name="Tom L."/>
            <person name="Singh A."/>
            <person name="Thomas B.C."/>
            <person name="Baker B.J."/>
            <person name="Piceno Y.M."/>
            <person name="Andersen G.L."/>
            <person name="Banfield J.F."/>
        </authorList>
    </citation>
    <scope>NUCLEOTIDE SEQUENCE [LARGE SCALE GENOMIC DNA]</scope>
    <source>
        <strain evidence="2">56_747</strain>
    </source>
</reference>
<dbReference type="EMBL" id="LGFT01000060">
    <property type="protein sequence ID" value="KUK43617.1"/>
    <property type="molecule type" value="Genomic_DNA"/>
</dbReference>
<sequence length="235" mass="26074">MKGTLGILVVLALVCGLATANVPLIEPRQYEQFCEAQLVSGTGYIDVATSIVDKKIALEYYDMMTGDGTIEMDATHVYSQEPNKLVRPVPNYNAENCSEEPTVNATLNFFENTKLTYDSDKAPLQGGKFVNSKAFYGGIGANIQEMFSVNEMEKDQTVFFGSTKNSSITHTVGLNTLNSFNGTWGTDSRMHKIFYKDIQSHELFSGDFEVQKEIKFHEAPIPERNYICPCAGVDC</sequence>
<evidence type="ECO:0000313" key="3">
    <source>
        <dbReference type="Proteomes" id="UP000053961"/>
    </source>
</evidence>
<dbReference type="EMBL" id="LGHB01000029">
    <property type="protein sequence ID" value="KUK95657.1"/>
    <property type="molecule type" value="Genomic_DNA"/>
</dbReference>
<evidence type="ECO:0000313" key="2">
    <source>
        <dbReference type="EMBL" id="KUK95657.1"/>
    </source>
</evidence>
<dbReference type="AlphaFoldDB" id="A0A101II57"/>
<organism evidence="2 3">
    <name type="scientific">Methanothrix harundinacea</name>
    <dbReference type="NCBI Taxonomy" id="301375"/>
    <lineage>
        <taxon>Archaea</taxon>
        <taxon>Methanobacteriati</taxon>
        <taxon>Methanobacteriota</taxon>
        <taxon>Stenosarchaea group</taxon>
        <taxon>Methanomicrobia</taxon>
        <taxon>Methanotrichales</taxon>
        <taxon>Methanotrichaceae</taxon>
        <taxon>Methanothrix</taxon>
    </lineage>
</organism>
<reference evidence="3 4" key="2">
    <citation type="journal article" date="2015" name="MBio">
        <title>Genome-Resolved Metagenomic Analysis Reveals Roles for Candidate Phyla and Other Microbial Community Members in Biogeochemical Transformations in Oil Reservoirs.</title>
        <authorList>
            <person name="Hu P."/>
            <person name="Tom L."/>
            <person name="Singh A."/>
            <person name="Thomas B.C."/>
            <person name="Baker B.J."/>
            <person name="Piceno Y.M."/>
            <person name="Andersen G.L."/>
            <person name="Banfield J.F."/>
        </authorList>
    </citation>
    <scope>NUCLEOTIDE SEQUENCE [LARGE SCALE GENOMIC DNA]</scope>
    <source>
        <strain evidence="1">57_489</strain>
    </source>
</reference>
<name>A0A101II57_9EURY</name>
<protein>
    <submittedName>
        <fullName evidence="2">Lipoprotein, putative</fullName>
    </submittedName>
</protein>
<evidence type="ECO:0000313" key="4">
    <source>
        <dbReference type="Proteomes" id="UP000057043"/>
    </source>
</evidence>
<comment type="caution">
    <text evidence="2">The sequence shown here is derived from an EMBL/GenBank/DDBJ whole genome shotgun (WGS) entry which is preliminary data.</text>
</comment>
<dbReference type="Proteomes" id="UP000057043">
    <property type="component" value="Unassembled WGS sequence"/>
</dbReference>
<accession>A0A101II57</accession>
<keyword evidence="2" id="KW-0449">Lipoprotein</keyword>
<proteinExistence type="predicted"/>
<gene>
    <name evidence="1" type="ORF">XD72_2012</name>
    <name evidence="2" type="ORF">XE07_1681</name>
</gene>